<name>A0A645AZS1_9ZZZZ</name>
<comment type="caution">
    <text evidence="1">The sequence shown here is derived from an EMBL/GenBank/DDBJ whole genome shotgun (WGS) entry which is preliminary data.</text>
</comment>
<accession>A0A645AZS1</accession>
<sequence length="112" mass="11437">MLILAVVIVLMLVAAVGAWFSSWLASGARARAVADVVAIAAAQAQRDGRPACPVAEQAAAANDAVLANCEVTTGWGEFIVDIAVDVEMRPQITGAPQSAHAESRAGVVSDIP</sequence>
<protein>
    <submittedName>
        <fullName evidence="1">Uncharacterized protein</fullName>
    </submittedName>
</protein>
<organism evidence="1">
    <name type="scientific">bioreactor metagenome</name>
    <dbReference type="NCBI Taxonomy" id="1076179"/>
    <lineage>
        <taxon>unclassified sequences</taxon>
        <taxon>metagenomes</taxon>
        <taxon>ecological metagenomes</taxon>
    </lineage>
</organism>
<gene>
    <name evidence="1" type="ORF">SDC9_105119</name>
</gene>
<reference evidence="1" key="1">
    <citation type="submission" date="2019-08" db="EMBL/GenBank/DDBJ databases">
        <authorList>
            <person name="Kucharzyk K."/>
            <person name="Murdoch R.W."/>
            <person name="Higgins S."/>
            <person name="Loffler F."/>
        </authorList>
    </citation>
    <scope>NUCLEOTIDE SEQUENCE</scope>
</reference>
<dbReference type="NCBIfam" id="TIGR03816">
    <property type="entry name" value="tadE_like_DECH"/>
    <property type="match status" value="1"/>
</dbReference>
<proteinExistence type="predicted"/>
<dbReference type="EMBL" id="VSSQ01016685">
    <property type="protein sequence ID" value="MPM58288.1"/>
    <property type="molecule type" value="Genomic_DNA"/>
</dbReference>
<dbReference type="AlphaFoldDB" id="A0A645AZS1"/>
<dbReference type="InterPro" id="IPR021202">
    <property type="entry name" value="Rv3654c-like"/>
</dbReference>
<evidence type="ECO:0000313" key="1">
    <source>
        <dbReference type="EMBL" id="MPM58288.1"/>
    </source>
</evidence>